<accession>A0A6B2M2J9</accession>
<dbReference type="InterPro" id="IPR000843">
    <property type="entry name" value="HTH_LacI"/>
</dbReference>
<dbReference type="SUPFAM" id="SSF53822">
    <property type="entry name" value="Periplasmic binding protein-like I"/>
    <property type="match status" value="1"/>
</dbReference>
<dbReference type="CDD" id="cd06267">
    <property type="entry name" value="PBP1_LacI_sugar_binding-like"/>
    <property type="match status" value="1"/>
</dbReference>
<evidence type="ECO:0000256" key="2">
    <source>
        <dbReference type="ARBA" id="ARBA00023125"/>
    </source>
</evidence>
<dbReference type="Gene3D" id="1.10.260.40">
    <property type="entry name" value="lambda repressor-like DNA-binding domains"/>
    <property type="match status" value="1"/>
</dbReference>
<sequence length="345" mass="38619">MNQKEIAERLGLSRTTVSRCFTNHPKINPETRARVFELAAEIGYAYSPPRNLTQKRPRAADSVAVVAGIPSNADRRVGTAREILAGISERLAAEKLTLNVNYVDPADFNLTPRARRILPGLRNANLLGFILLYPFREESVRNLISKFPTICVLNDFEEVDVDCVGVNQTLGIVRMVHHLVELGHRELGYLSWKYTVPTPWVERRFGAFVESLYRFHLPFHGDRVINVHREGQIEVPEVLQRAKKMISEGVTGIVCAADHQAYPLIKALREDGIRVPEDVSITGFDGEVPTEGLPQMTTIRTPFRDIGVSSVVSLLRRVTHPSAPRRHIMVAGRLIAGETTAPPRK</sequence>
<dbReference type="Pfam" id="PF00356">
    <property type="entry name" value="LacI"/>
    <property type="match status" value="1"/>
</dbReference>
<evidence type="ECO:0000259" key="4">
    <source>
        <dbReference type="PROSITE" id="PS50932"/>
    </source>
</evidence>
<keyword evidence="6" id="KW-1185">Reference proteome</keyword>
<dbReference type="InterPro" id="IPR028082">
    <property type="entry name" value="Peripla_BP_I"/>
</dbReference>
<comment type="caution">
    <text evidence="5">The sequence shown here is derived from an EMBL/GenBank/DDBJ whole genome shotgun (WGS) entry which is preliminary data.</text>
</comment>
<keyword evidence="3" id="KW-0804">Transcription</keyword>
<evidence type="ECO:0000313" key="6">
    <source>
        <dbReference type="Proteomes" id="UP000478417"/>
    </source>
</evidence>
<dbReference type="SMART" id="SM00354">
    <property type="entry name" value="HTH_LACI"/>
    <property type="match status" value="1"/>
</dbReference>
<dbReference type="EMBL" id="JAAGNX010000003">
    <property type="protein sequence ID" value="NDV63241.1"/>
    <property type="molecule type" value="Genomic_DNA"/>
</dbReference>
<dbReference type="SUPFAM" id="SSF47413">
    <property type="entry name" value="lambda repressor-like DNA-binding domains"/>
    <property type="match status" value="1"/>
</dbReference>
<dbReference type="Proteomes" id="UP000478417">
    <property type="component" value="Unassembled WGS sequence"/>
</dbReference>
<dbReference type="InterPro" id="IPR010982">
    <property type="entry name" value="Lambda_DNA-bd_dom_sf"/>
</dbReference>
<dbReference type="Gene3D" id="3.40.50.2300">
    <property type="match status" value="2"/>
</dbReference>
<gene>
    <name evidence="5" type="ORF">G0Q06_12315</name>
</gene>
<organism evidence="5 6">
    <name type="scientific">Oceanipulchritudo coccoides</name>
    <dbReference type="NCBI Taxonomy" id="2706888"/>
    <lineage>
        <taxon>Bacteria</taxon>
        <taxon>Pseudomonadati</taxon>
        <taxon>Verrucomicrobiota</taxon>
        <taxon>Opitutia</taxon>
        <taxon>Puniceicoccales</taxon>
        <taxon>Oceanipulchritudinaceae</taxon>
        <taxon>Oceanipulchritudo</taxon>
    </lineage>
</organism>
<protein>
    <submittedName>
        <fullName evidence="5">LacI family transcriptional regulator</fullName>
    </submittedName>
</protein>
<dbReference type="GO" id="GO:0003700">
    <property type="term" value="F:DNA-binding transcription factor activity"/>
    <property type="evidence" value="ECO:0007669"/>
    <property type="project" value="TreeGrafter"/>
</dbReference>
<evidence type="ECO:0000313" key="5">
    <source>
        <dbReference type="EMBL" id="NDV63241.1"/>
    </source>
</evidence>
<dbReference type="PROSITE" id="PS50932">
    <property type="entry name" value="HTH_LACI_2"/>
    <property type="match status" value="1"/>
</dbReference>
<reference evidence="5 6" key="1">
    <citation type="submission" date="2020-02" db="EMBL/GenBank/DDBJ databases">
        <title>Albibacoteraceae fam. nov., the first described family within the subdivision 4 Verrucomicrobia.</title>
        <authorList>
            <person name="Xi F."/>
        </authorList>
    </citation>
    <scope>NUCLEOTIDE SEQUENCE [LARGE SCALE GENOMIC DNA]</scope>
    <source>
        <strain evidence="5 6">CK1056</strain>
    </source>
</reference>
<feature type="domain" description="HTH lacI-type" evidence="4">
    <location>
        <begin position="1"/>
        <end position="54"/>
    </location>
</feature>
<dbReference type="PANTHER" id="PTHR30146:SF109">
    <property type="entry name" value="HTH-TYPE TRANSCRIPTIONAL REGULATOR GALS"/>
    <property type="match status" value="1"/>
</dbReference>
<name>A0A6B2M2J9_9BACT</name>
<dbReference type="Pfam" id="PF13377">
    <property type="entry name" value="Peripla_BP_3"/>
    <property type="match status" value="1"/>
</dbReference>
<dbReference type="InterPro" id="IPR046335">
    <property type="entry name" value="LacI/GalR-like_sensor"/>
</dbReference>
<dbReference type="AlphaFoldDB" id="A0A6B2M2J9"/>
<evidence type="ECO:0000256" key="3">
    <source>
        <dbReference type="ARBA" id="ARBA00023163"/>
    </source>
</evidence>
<evidence type="ECO:0000256" key="1">
    <source>
        <dbReference type="ARBA" id="ARBA00023015"/>
    </source>
</evidence>
<keyword evidence="2" id="KW-0238">DNA-binding</keyword>
<dbReference type="RefSeq" id="WP_163966517.1">
    <property type="nucleotide sequence ID" value="NZ_JAAGNX010000003.1"/>
</dbReference>
<dbReference type="CDD" id="cd01392">
    <property type="entry name" value="HTH_LacI"/>
    <property type="match status" value="1"/>
</dbReference>
<dbReference type="GO" id="GO:0000976">
    <property type="term" value="F:transcription cis-regulatory region binding"/>
    <property type="evidence" value="ECO:0007669"/>
    <property type="project" value="TreeGrafter"/>
</dbReference>
<dbReference type="PANTHER" id="PTHR30146">
    <property type="entry name" value="LACI-RELATED TRANSCRIPTIONAL REPRESSOR"/>
    <property type="match status" value="1"/>
</dbReference>
<proteinExistence type="predicted"/>
<keyword evidence="1" id="KW-0805">Transcription regulation</keyword>